<proteinExistence type="predicted"/>
<dbReference type="EMBL" id="JAHRIO010006305">
    <property type="protein sequence ID" value="MEQ2160344.1"/>
    <property type="molecule type" value="Genomic_DNA"/>
</dbReference>
<sequence>MSYSPQRLIQYQCQPNSITNMTSRKTNGRKSECCSDWTQLGILNLHESTGPLENNSLFLEEKGIFFIISVRVLVQSLLASVSAASAEEVLAAPEHSCNNSTNSAGPEEGNTSFPSPPPSAYDNV</sequence>
<feature type="compositionally biased region" description="Pro residues" evidence="1">
    <location>
        <begin position="114"/>
        <end position="124"/>
    </location>
</feature>
<feature type="region of interest" description="Disordered" evidence="1">
    <location>
        <begin position="92"/>
        <end position="124"/>
    </location>
</feature>
<accession>A0ABV0MMM8</accession>
<dbReference type="Proteomes" id="UP001476798">
    <property type="component" value="Unassembled WGS sequence"/>
</dbReference>
<name>A0ABV0MMM8_9TELE</name>
<feature type="non-terminal residue" evidence="2">
    <location>
        <position position="124"/>
    </location>
</feature>
<keyword evidence="3" id="KW-1185">Reference proteome</keyword>
<evidence type="ECO:0000313" key="2">
    <source>
        <dbReference type="EMBL" id="MEQ2160344.1"/>
    </source>
</evidence>
<evidence type="ECO:0000256" key="1">
    <source>
        <dbReference type="SAM" id="MobiDB-lite"/>
    </source>
</evidence>
<reference evidence="2 3" key="1">
    <citation type="submission" date="2021-06" db="EMBL/GenBank/DDBJ databases">
        <authorList>
            <person name="Palmer J.M."/>
        </authorList>
    </citation>
    <scope>NUCLEOTIDE SEQUENCE [LARGE SCALE GENOMIC DNA]</scope>
    <source>
        <strain evidence="2 3">GA_2019</strain>
        <tissue evidence="2">Muscle</tissue>
    </source>
</reference>
<evidence type="ECO:0000313" key="3">
    <source>
        <dbReference type="Proteomes" id="UP001476798"/>
    </source>
</evidence>
<organism evidence="2 3">
    <name type="scientific">Goodea atripinnis</name>
    <dbReference type="NCBI Taxonomy" id="208336"/>
    <lineage>
        <taxon>Eukaryota</taxon>
        <taxon>Metazoa</taxon>
        <taxon>Chordata</taxon>
        <taxon>Craniata</taxon>
        <taxon>Vertebrata</taxon>
        <taxon>Euteleostomi</taxon>
        <taxon>Actinopterygii</taxon>
        <taxon>Neopterygii</taxon>
        <taxon>Teleostei</taxon>
        <taxon>Neoteleostei</taxon>
        <taxon>Acanthomorphata</taxon>
        <taxon>Ovalentaria</taxon>
        <taxon>Atherinomorphae</taxon>
        <taxon>Cyprinodontiformes</taxon>
        <taxon>Goodeidae</taxon>
        <taxon>Goodea</taxon>
    </lineage>
</organism>
<gene>
    <name evidence="2" type="ORF">GOODEAATRI_032749</name>
</gene>
<protein>
    <submittedName>
        <fullName evidence="2">Uncharacterized protein</fullName>
    </submittedName>
</protein>
<comment type="caution">
    <text evidence="2">The sequence shown here is derived from an EMBL/GenBank/DDBJ whole genome shotgun (WGS) entry which is preliminary data.</text>
</comment>
<feature type="compositionally biased region" description="Polar residues" evidence="1">
    <location>
        <begin position="96"/>
        <end position="113"/>
    </location>
</feature>